<reference evidence="17" key="1">
    <citation type="submission" date="2016-10" db="EMBL/GenBank/DDBJ databases">
        <authorList>
            <person name="Varghese N."/>
            <person name="Submissions S."/>
        </authorList>
    </citation>
    <scope>NUCLEOTIDE SEQUENCE [LARGE SCALE GENOMIC DNA]</scope>
    <source>
        <strain evidence="17">CGMCC 1.6444</strain>
    </source>
</reference>
<evidence type="ECO:0000256" key="9">
    <source>
        <dbReference type="ARBA" id="ARBA00023224"/>
    </source>
</evidence>
<evidence type="ECO:0000256" key="7">
    <source>
        <dbReference type="ARBA" id="ARBA00022989"/>
    </source>
</evidence>
<dbReference type="SMART" id="SM00304">
    <property type="entry name" value="HAMP"/>
    <property type="match status" value="1"/>
</dbReference>
<keyword evidence="2" id="KW-1003">Cell membrane</keyword>
<dbReference type="STRING" id="419597.SAMN04487957_102209"/>
<dbReference type="CDD" id="cd11386">
    <property type="entry name" value="MCP_signal"/>
    <property type="match status" value="1"/>
</dbReference>
<dbReference type="InterPro" id="IPR004090">
    <property type="entry name" value="Chemotax_Me-accpt_rcpt"/>
</dbReference>
<dbReference type="SMART" id="SM00283">
    <property type="entry name" value="MA"/>
    <property type="match status" value="1"/>
</dbReference>
<feature type="domain" description="Methyl-accepting transducer" evidence="14">
    <location>
        <begin position="275"/>
        <end position="504"/>
    </location>
</feature>
<feature type="compositionally biased region" description="Basic and acidic residues" evidence="12">
    <location>
        <begin position="553"/>
        <end position="572"/>
    </location>
</feature>
<feature type="compositionally biased region" description="Low complexity" evidence="12">
    <location>
        <begin position="527"/>
        <end position="539"/>
    </location>
</feature>
<evidence type="ECO:0000256" key="12">
    <source>
        <dbReference type="SAM" id="MobiDB-lite"/>
    </source>
</evidence>
<keyword evidence="9 11" id="KW-0807">Transducer</keyword>
<evidence type="ECO:0000256" key="10">
    <source>
        <dbReference type="ARBA" id="ARBA00029447"/>
    </source>
</evidence>
<dbReference type="PANTHER" id="PTHR43531">
    <property type="entry name" value="PROTEIN ICFG"/>
    <property type="match status" value="1"/>
</dbReference>
<dbReference type="PANTHER" id="PTHR43531:SF14">
    <property type="entry name" value="METHYL-ACCEPTING CHEMOTAXIS PROTEIN I-RELATED"/>
    <property type="match status" value="1"/>
</dbReference>
<feature type="region of interest" description="Disordered" evidence="12">
    <location>
        <begin position="527"/>
        <end position="578"/>
    </location>
</feature>
<comment type="subcellular location">
    <subcellularLocation>
        <location evidence="1">Cell inner membrane</location>
        <topology evidence="1">Multi-pass membrane protein</topology>
    </subcellularLocation>
</comment>
<evidence type="ECO:0000256" key="13">
    <source>
        <dbReference type="SAM" id="Phobius"/>
    </source>
</evidence>
<dbReference type="SUPFAM" id="SSF58104">
    <property type="entry name" value="Methyl-accepting chemotaxis protein (MCP) signaling domain"/>
    <property type="match status" value="1"/>
</dbReference>
<keyword evidence="3" id="KW-0488">Methylation</keyword>
<organism evidence="16 17">
    <name type="scientific">Halomonas shengliensis</name>
    <dbReference type="NCBI Taxonomy" id="419597"/>
    <lineage>
        <taxon>Bacteria</taxon>
        <taxon>Pseudomonadati</taxon>
        <taxon>Pseudomonadota</taxon>
        <taxon>Gammaproteobacteria</taxon>
        <taxon>Oceanospirillales</taxon>
        <taxon>Halomonadaceae</taxon>
        <taxon>Halomonas</taxon>
    </lineage>
</organism>
<dbReference type="Gene3D" id="1.10.287.950">
    <property type="entry name" value="Methyl-accepting chemotaxis protein"/>
    <property type="match status" value="1"/>
</dbReference>
<sequence length="578" mass="62727">MTWTIKSRLTLLITVMLALLAGTGLLGLNGITTASHSADALYNENLQRAQRLGELNERLRESMMELSISAQHDPRLRVSQLHDHEVDMHLENVAGNLAAIEALWAEIRGAGLEGEAGRLVEAFEQQFERLVASGIRPAMPLYAEGDFNQANEIVFVEAMPPFRELVATLQALIEVEDASASAAYQAAVTQAEQQRWIVIGVLAFGLIAGVVLGWLLMQRILQPLARARHHLEQMAEGNLSDEIDAGSRDEVGQMLLVLADTRDRIRDLIIDIQRSAGAISSASTQIAGGNTDLSQRTEEQAASLQETAASMDEVAATVKHNTEHTGQANRLAQQASQSASQGGERAQQARETMHEMARSSEEISSIITLIDGIAFQTNILALNASVEAARAGEQGRGFAVVAGEVRNLAQRSAEAAKQIQSLIDRNGEVVHQGTQLVEGVGDAMQEIVENIKRVSTLMQEVSRASDEQTQAIDQVSIAISQMDEVTQQNAALVEQTATASASLEDQARDLDQAVRIFRVGPTQALAASAADDTTTQEAAQSRHETEAAPQADSHGDNRAMTRRDRRQMSHTEDDWESF</sequence>
<dbReference type="FunFam" id="1.10.287.950:FF:000001">
    <property type="entry name" value="Methyl-accepting chemotaxis sensory transducer"/>
    <property type="match status" value="1"/>
</dbReference>
<dbReference type="Pfam" id="PF02203">
    <property type="entry name" value="TarH"/>
    <property type="match status" value="1"/>
</dbReference>
<dbReference type="InterPro" id="IPR051310">
    <property type="entry name" value="MCP_chemotaxis"/>
</dbReference>
<dbReference type="GO" id="GO:0004888">
    <property type="term" value="F:transmembrane signaling receptor activity"/>
    <property type="evidence" value="ECO:0007669"/>
    <property type="project" value="InterPro"/>
</dbReference>
<dbReference type="InterPro" id="IPR004089">
    <property type="entry name" value="MCPsignal_dom"/>
</dbReference>
<evidence type="ECO:0000256" key="8">
    <source>
        <dbReference type="ARBA" id="ARBA00023136"/>
    </source>
</evidence>
<accession>A0A1H0EVL4</accession>
<keyword evidence="17" id="KW-1185">Reference proteome</keyword>
<comment type="similarity">
    <text evidence="10">Belongs to the methyl-accepting chemotaxis (MCP) protein family.</text>
</comment>
<evidence type="ECO:0000256" key="11">
    <source>
        <dbReference type="PROSITE-ProRule" id="PRU00284"/>
    </source>
</evidence>
<gene>
    <name evidence="16" type="ORF">SAMN04487957_102209</name>
</gene>
<dbReference type="PRINTS" id="PR00260">
    <property type="entry name" value="CHEMTRNSDUCR"/>
</dbReference>
<proteinExistence type="inferred from homology"/>
<dbReference type="GO" id="GO:0006935">
    <property type="term" value="P:chemotaxis"/>
    <property type="evidence" value="ECO:0007669"/>
    <property type="project" value="UniProtKB-KW"/>
</dbReference>
<evidence type="ECO:0000256" key="3">
    <source>
        <dbReference type="ARBA" id="ARBA00022481"/>
    </source>
</evidence>
<evidence type="ECO:0000259" key="14">
    <source>
        <dbReference type="PROSITE" id="PS50111"/>
    </source>
</evidence>
<feature type="region of interest" description="Disordered" evidence="12">
    <location>
        <begin position="323"/>
        <end position="352"/>
    </location>
</feature>
<evidence type="ECO:0000256" key="5">
    <source>
        <dbReference type="ARBA" id="ARBA00022519"/>
    </source>
</evidence>
<keyword evidence="4" id="KW-0145">Chemotaxis</keyword>
<protein>
    <submittedName>
        <fullName evidence="16">Methyl-accepting chemotaxis sensory transducer with TarH sensor</fullName>
    </submittedName>
</protein>
<dbReference type="InterPro" id="IPR003660">
    <property type="entry name" value="HAMP_dom"/>
</dbReference>
<evidence type="ECO:0000256" key="6">
    <source>
        <dbReference type="ARBA" id="ARBA00022692"/>
    </source>
</evidence>
<dbReference type="InterPro" id="IPR003122">
    <property type="entry name" value="Tar_rcpt_lig-bd"/>
</dbReference>
<dbReference type="GO" id="GO:0005886">
    <property type="term" value="C:plasma membrane"/>
    <property type="evidence" value="ECO:0007669"/>
    <property type="project" value="UniProtKB-SubCell"/>
</dbReference>
<evidence type="ECO:0000259" key="15">
    <source>
        <dbReference type="PROSITE" id="PS50885"/>
    </source>
</evidence>
<evidence type="ECO:0000256" key="4">
    <source>
        <dbReference type="ARBA" id="ARBA00022500"/>
    </source>
</evidence>
<feature type="transmembrane region" description="Helical" evidence="13">
    <location>
        <begin position="196"/>
        <end position="216"/>
    </location>
</feature>
<feature type="compositionally biased region" description="Low complexity" evidence="12">
    <location>
        <begin position="327"/>
        <end position="346"/>
    </location>
</feature>
<keyword evidence="5" id="KW-0997">Cell inner membrane</keyword>
<dbReference type="GO" id="GO:0007165">
    <property type="term" value="P:signal transduction"/>
    <property type="evidence" value="ECO:0007669"/>
    <property type="project" value="UniProtKB-KW"/>
</dbReference>
<evidence type="ECO:0000256" key="2">
    <source>
        <dbReference type="ARBA" id="ARBA00022475"/>
    </source>
</evidence>
<dbReference type="EMBL" id="FNIV01000002">
    <property type="protein sequence ID" value="SDN86319.1"/>
    <property type="molecule type" value="Genomic_DNA"/>
</dbReference>
<evidence type="ECO:0000256" key="1">
    <source>
        <dbReference type="ARBA" id="ARBA00004429"/>
    </source>
</evidence>
<keyword evidence="6 13" id="KW-0812">Transmembrane</keyword>
<dbReference type="RefSeq" id="WP_089677072.1">
    <property type="nucleotide sequence ID" value="NZ_FNIV01000002.1"/>
</dbReference>
<keyword evidence="7 13" id="KW-1133">Transmembrane helix</keyword>
<dbReference type="Pfam" id="PF00015">
    <property type="entry name" value="MCPsignal"/>
    <property type="match status" value="1"/>
</dbReference>
<dbReference type="Proteomes" id="UP000199075">
    <property type="component" value="Unassembled WGS sequence"/>
</dbReference>
<keyword evidence="8 13" id="KW-0472">Membrane</keyword>
<dbReference type="OrthoDB" id="2489132at2"/>
<dbReference type="CDD" id="cd06225">
    <property type="entry name" value="HAMP"/>
    <property type="match status" value="1"/>
</dbReference>
<feature type="domain" description="HAMP" evidence="15">
    <location>
        <begin position="218"/>
        <end position="270"/>
    </location>
</feature>
<name>A0A1H0EVL4_9GAMM</name>
<dbReference type="PROSITE" id="PS50885">
    <property type="entry name" value="HAMP"/>
    <property type="match status" value="1"/>
</dbReference>
<dbReference type="Pfam" id="PF00672">
    <property type="entry name" value="HAMP"/>
    <property type="match status" value="1"/>
</dbReference>
<dbReference type="AlphaFoldDB" id="A0A1H0EVL4"/>
<evidence type="ECO:0000313" key="17">
    <source>
        <dbReference type="Proteomes" id="UP000199075"/>
    </source>
</evidence>
<dbReference type="PROSITE" id="PS50111">
    <property type="entry name" value="CHEMOTAXIS_TRANSDUC_2"/>
    <property type="match status" value="1"/>
</dbReference>
<evidence type="ECO:0000313" key="16">
    <source>
        <dbReference type="EMBL" id="SDN86319.1"/>
    </source>
</evidence>